<protein>
    <recommendedName>
        <fullName evidence="1">Transposase-associated domain-containing protein</fullName>
    </recommendedName>
</protein>
<dbReference type="Pfam" id="PF13963">
    <property type="entry name" value="Transpos_assoc"/>
    <property type="match status" value="1"/>
</dbReference>
<feature type="domain" description="Transposase-associated" evidence="1">
    <location>
        <begin position="2"/>
        <end position="70"/>
    </location>
</feature>
<comment type="caution">
    <text evidence="2">The sequence shown here is derived from an EMBL/GenBank/DDBJ whole genome shotgun (WGS) entry which is preliminary data.</text>
</comment>
<organism evidence="2 3">
    <name type="scientific">Escallonia herrerae</name>
    <dbReference type="NCBI Taxonomy" id="1293975"/>
    <lineage>
        <taxon>Eukaryota</taxon>
        <taxon>Viridiplantae</taxon>
        <taxon>Streptophyta</taxon>
        <taxon>Embryophyta</taxon>
        <taxon>Tracheophyta</taxon>
        <taxon>Spermatophyta</taxon>
        <taxon>Magnoliopsida</taxon>
        <taxon>eudicotyledons</taxon>
        <taxon>Gunneridae</taxon>
        <taxon>Pentapetalae</taxon>
        <taxon>asterids</taxon>
        <taxon>campanulids</taxon>
        <taxon>Escalloniales</taxon>
        <taxon>Escalloniaceae</taxon>
        <taxon>Escallonia</taxon>
    </lineage>
</organism>
<reference evidence="2" key="1">
    <citation type="submission" date="2022-12" db="EMBL/GenBank/DDBJ databases">
        <title>Draft genome assemblies for two species of Escallonia (Escalloniales).</title>
        <authorList>
            <person name="Chanderbali A."/>
            <person name="Dervinis C."/>
            <person name="Anghel I."/>
            <person name="Soltis D."/>
            <person name="Soltis P."/>
            <person name="Zapata F."/>
        </authorList>
    </citation>
    <scope>NUCLEOTIDE SEQUENCE</scope>
    <source>
        <strain evidence="2">UCBG64.0493</strain>
        <tissue evidence="2">Leaf</tissue>
    </source>
</reference>
<name>A0AA89AJ78_9ASTE</name>
<evidence type="ECO:0000313" key="2">
    <source>
        <dbReference type="EMBL" id="KAK3004202.1"/>
    </source>
</evidence>
<dbReference type="InterPro" id="IPR004252">
    <property type="entry name" value="Probable_transposase_24"/>
</dbReference>
<evidence type="ECO:0000313" key="3">
    <source>
        <dbReference type="Proteomes" id="UP001188597"/>
    </source>
</evidence>
<sequence length="223" mass="25185">MKQRRTSSAYLKGLEEFLDFGFANASADGEIICPCNVCGNSIWVSRIDARGHLICNGFIKCYTKWVAHGEVTSSAAPPFSRAHVALNDISKKNKNNQKEKKLVQTTGKESYALVRERKNVELGHDPSWVEMFIECHSKKDENITPSTVEAANYMAQMNEKREKLPEGSQDVPSENDILAQVMGKNKYGRVRMYGLRVSQSDVWGRLPSCKQSHRIVLEWKANC</sequence>
<keyword evidence="3" id="KW-1185">Reference proteome</keyword>
<accession>A0AA89AJ78</accession>
<gene>
    <name evidence="2" type="ORF">RJ639_018608</name>
</gene>
<dbReference type="Pfam" id="PF03004">
    <property type="entry name" value="Transposase_24"/>
    <property type="match status" value="1"/>
</dbReference>
<dbReference type="InterPro" id="IPR029480">
    <property type="entry name" value="Transpos_assoc"/>
</dbReference>
<dbReference type="EMBL" id="JAVXUP010002293">
    <property type="protein sequence ID" value="KAK3004202.1"/>
    <property type="molecule type" value="Genomic_DNA"/>
</dbReference>
<dbReference type="AlphaFoldDB" id="A0AA89AJ78"/>
<dbReference type="Proteomes" id="UP001188597">
    <property type="component" value="Unassembled WGS sequence"/>
</dbReference>
<proteinExistence type="predicted"/>
<evidence type="ECO:0000259" key="1">
    <source>
        <dbReference type="Pfam" id="PF13963"/>
    </source>
</evidence>